<protein>
    <recommendedName>
        <fullName evidence="4">Cell envelope biogenesis protein TolA</fullName>
    </recommendedName>
</protein>
<evidence type="ECO:0000313" key="3">
    <source>
        <dbReference type="Proteomes" id="UP001595962"/>
    </source>
</evidence>
<organism evidence="2 3">
    <name type="scientific">Rheinheimera marina</name>
    <dbReference type="NCBI Taxonomy" id="1774958"/>
    <lineage>
        <taxon>Bacteria</taxon>
        <taxon>Pseudomonadati</taxon>
        <taxon>Pseudomonadota</taxon>
        <taxon>Gammaproteobacteria</taxon>
        <taxon>Chromatiales</taxon>
        <taxon>Chromatiaceae</taxon>
        <taxon>Rheinheimera</taxon>
    </lineage>
</organism>
<evidence type="ECO:0000256" key="1">
    <source>
        <dbReference type="SAM" id="MobiDB-lite"/>
    </source>
</evidence>
<gene>
    <name evidence="2" type="ORF">ACFO3I_10255</name>
</gene>
<evidence type="ECO:0008006" key="4">
    <source>
        <dbReference type="Google" id="ProtNLM"/>
    </source>
</evidence>
<comment type="caution">
    <text evidence="2">The sequence shown here is derived from an EMBL/GenBank/DDBJ whole genome shotgun (WGS) entry which is preliminary data.</text>
</comment>
<proteinExistence type="predicted"/>
<feature type="compositionally biased region" description="Low complexity" evidence="1">
    <location>
        <begin position="112"/>
        <end position="129"/>
    </location>
</feature>
<dbReference type="Proteomes" id="UP001595962">
    <property type="component" value="Unassembled WGS sequence"/>
</dbReference>
<dbReference type="EMBL" id="JBHSGB010000010">
    <property type="protein sequence ID" value="MFC4655393.1"/>
    <property type="molecule type" value="Genomic_DNA"/>
</dbReference>
<reference evidence="3" key="1">
    <citation type="journal article" date="2019" name="Int. J. Syst. Evol. Microbiol.">
        <title>The Global Catalogue of Microorganisms (GCM) 10K type strain sequencing project: providing services to taxonomists for standard genome sequencing and annotation.</title>
        <authorList>
            <consortium name="The Broad Institute Genomics Platform"/>
            <consortium name="The Broad Institute Genome Sequencing Center for Infectious Disease"/>
            <person name="Wu L."/>
            <person name="Ma J."/>
        </authorList>
    </citation>
    <scope>NUCLEOTIDE SEQUENCE [LARGE SCALE GENOMIC DNA]</scope>
    <source>
        <strain evidence="3">DT28</strain>
    </source>
</reference>
<accession>A0ABV9JM89</accession>
<name>A0ABV9JM89_9GAMM</name>
<feature type="region of interest" description="Disordered" evidence="1">
    <location>
        <begin position="49"/>
        <end position="160"/>
    </location>
</feature>
<dbReference type="RefSeq" id="WP_377333894.1">
    <property type="nucleotide sequence ID" value="NZ_JBHSGB010000010.1"/>
</dbReference>
<sequence>MKGWLVSVGVHLLLLLVLWCSTYPTSPKIIPKKSIQAFTYTPPKAAVPEPLPPPMSAAEPATPLPTPATPVKPKTDAPSRAKTTPAKPARIATEPKNEAASPVQTTPVTPPAKRGSLASRALSSATGAAPIPATSFSVQQAKQDARLTEPSKAPANQTPAKTIKKLSNGAELVKTADGSCWQLPSAEQRKSGIWTRSSIPCEPDTTIEQLNEIFKKRRELRRD</sequence>
<keyword evidence="3" id="KW-1185">Reference proteome</keyword>
<evidence type="ECO:0000313" key="2">
    <source>
        <dbReference type="EMBL" id="MFC4655393.1"/>
    </source>
</evidence>